<evidence type="ECO:0000259" key="1">
    <source>
        <dbReference type="Pfam" id="PF12705"/>
    </source>
</evidence>
<proteinExistence type="predicted"/>
<evidence type="ECO:0000313" key="3">
    <source>
        <dbReference type="Proteomes" id="UP000054729"/>
    </source>
</evidence>
<dbReference type="InterPro" id="IPR027417">
    <property type="entry name" value="P-loop_NTPase"/>
</dbReference>
<organism evidence="2 3">
    <name type="scientific">Legionella waltersii</name>
    <dbReference type="NCBI Taxonomy" id="66969"/>
    <lineage>
        <taxon>Bacteria</taxon>
        <taxon>Pseudomonadati</taxon>
        <taxon>Pseudomonadota</taxon>
        <taxon>Gammaproteobacteria</taxon>
        <taxon>Legionellales</taxon>
        <taxon>Legionellaceae</taxon>
        <taxon>Legionella</taxon>
    </lineage>
</organism>
<gene>
    <name evidence="2" type="ORF">Lwal_2735</name>
</gene>
<dbReference type="SUPFAM" id="SSF52540">
    <property type="entry name" value="P-loop containing nucleoside triphosphate hydrolases"/>
    <property type="match status" value="1"/>
</dbReference>
<dbReference type="Gene3D" id="3.40.50.300">
    <property type="entry name" value="P-loop containing nucleotide triphosphate hydrolases"/>
    <property type="match status" value="1"/>
</dbReference>
<dbReference type="InterPro" id="IPR011335">
    <property type="entry name" value="Restrct_endonuc-II-like"/>
</dbReference>
<dbReference type="GO" id="GO:0003677">
    <property type="term" value="F:DNA binding"/>
    <property type="evidence" value="ECO:0007669"/>
    <property type="project" value="UniProtKB-KW"/>
</dbReference>
<dbReference type="EMBL" id="LNZB01000060">
    <property type="protein sequence ID" value="KTD74694.1"/>
    <property type="molecule type" value="Genomic_DNA"/>
</dbReference>
<dbReference type="STRING" id="66969.Lwal_2735"/>
<accession>A0A0W1A065</accession>
<dbReference type="PATRIC" id="fig|66969.6.peg.2963"/>
<dbReference type="NCBIfam" id="TIGR03623">
    <property type="entry name" value="probable DNA repair protein"/>
    <property type="match status" value="1"/>
</dbReference>
<dbReference type="RefSeq" id="WP_058481364.1">
    <property type="nucleotide sequence ID" value="NZ_CAAAIQ010000019.1"/>
</dbReference>
<reference evidence="2 3" key="1">
    <citation type="submission" date="2015-11" db="EMBL/GenBank/DDBJ databases">
        <title>Genomic analysis of 38 Legionella species identifies large and diverse effector repertoires.</title>
        <authorList>
            <person name="Burstein D."/>
            <person name="Amaro F."/>
            <person name="Zusman T."/>
            <person name="Lifshitz Z."/>
            <person name="Cohen O."/>
            <person name="Gilbert J.A."/>
            <person name="Pupko T."/>
            <person name="Shuman H.A."/>
            <person name="Segal G."/>
        </authorList>
    </citation>
    <scope>NUCLEOTIDE SEQUENCE [LARGE SCALE GENOMIC DNA]</scope>
    <source>
        <strain evidence="2 3">ATCC 51914</strain>
    </source>
</reference>
<dbReference type="InterPro" id="IPR038726">
    <property type="entry name" value="PDDEXK_AddAB-type"/>
</dbReference>
<dbReference type="Pfam" id="PF12705">
    <property type="entry name" value="PDDEXK_1"/>
    <property type="match status" value="1"/>
</dbReference>
<dbReference type="GO" id="GO:0006281">
    <property type="term" value="P:DNA repair"/>
    <property type="evidence" value="ECO:0007669"/>
    <property type="project" value="UniProtKB-KW"/>
</dbReference>
<dbReference type="OrthoDB" id="9761147at2"/>
<dbReference type="AlphaFoldDB" id="A0A0W1A065"/>
<dbReference type="SUPFAM" id="SSF52980">
    <property type="entry name" value="Restriction endonuclease-like"/>
    <property type="match status" value="1"/>
</dbReference>
<dbReference type="GO" id="GO:0004527">
    <property type="term" value="F:exonuclease activity"/>
    <property type="evidence" value="ECO:0007669"/>
    <property type="project" value="UniProtKB-KW"/>
</dbReference>
<comment type="caution">
    <text evidence="2">The sequence shown here is derived from an EMBL/GenBank/DDBJ whole genome shotgun (WGS) entry which is preliminary data.</text>
</comment>
<evidence type="ECO:0000313" key="2">
    <source>
        <dbReference type="EMBL" id="KTD74694.1"/>
    </source>
</evidence>
<dbReference type="GO" id="GO:0005524">
    <property type="term" value="F:ATP binding"/>
    <property type="evidence" value="ECO:0007669"/>
    <property type="project" value="UniProtKB-KW"/>
</dbReference>
<dbReference type="Proteomes" id="UP000054729">
    <property type="component" value="Unassembled WGS sequence"/>
</dbReference>
<name>A0A0W1A065_9GAMM</name>
<protein>
    <submittedName>
        <fullName evidence="2">Recombinase B</fullName>
    </submittedName>
</protein>
<dbReference type="InterPro" id="IPR011604">
    <property type="entry name" value="PDDEXK-like_dom_sf"/>
</dbReference>
<dbReference type="GO" id="GO:0004386">
    <property type="term" value="F:helicase activity"/>
    <property type="evidence" value="ECO:0007669"/>
    <property type="project" value="UniProtKB-KW"/>
</dbReference>
<dbReference type="Gene3D" id="1.10.486.10">
    <property type="entry name" value="PCRA, domain 4"/>
    <property type="match status" value="1"/>
</dbReference>
<dbReference type="InterPro" id="IPR019925">
    <property type="entry name" value="DNA_repair_protein_predicted"/>
</dbReference>
<keyword evidence="3" id="KW-1185">Reference proteome</keyword>
<feature type="domain" description="PD-(D/E)XK endonuclease-like" evidence="1">
    <location>
        <begin position="578"/>
        <end position="834"/>
    </location>
</feature>
<sequence>MQEIKNKKNLTQLLQDGATIVTPNNRLSNAILQDYFAAFPQKTMIKPQCLPYKTLLIQSYKHLLYSNPSQHYSMLLSPLQSLSIWKELIQSEEEITYTKGLLDAIIEAWEYCELWKLSPDHPAFQYTQQTQYFQKLWTQFRQRLKQLDAISEHQLVSTLIQENYLGFTKTIIWTCFDEYTPQQLTLQNYLQEHGSILHHYDLTPNQVEPQVLSAEDEKEEYSQLISWLKSKTQDTTRRVAVVIPDLQNNSQAIQRKLLQQFDKSQFNISLGQSLSQFHLVAHALTWIKLSPEQLSNHQATLLLQSPYLGAAKEEFVQRSQYLQDSELLKKQNIHTRNFMKLVVQYAPKLALLMDALSNYPDSTSINQWVDLFQERLNALGFPGDTGLTSEQYQCFNRFSTALDELRQLHLVKKRFTKSEAIDALQTVMENTIFQVQTTNTPIQILGLLEASGCEFDGIWVMGLTDQCLPQATRLSAFIPTYLQKQLSMPHSLAHRELQFAQQTLQRLRNGSQEIVFSYATFQQDSPCLPCALIKEYPSYPTQNDCKSLENTSKLIQVEECYEIPVQQNESISGGTSILANQAKCPFKAFAEHRLKAKEIPQTTLGIDDKEKGQLIHKVLELLWKSLRSSANLQRLNSEELNQEIHQAIDKSLESLPYQPGLVKEVEFKRLKRIVISYLEWEKQRAPFSVAALEENHQIQLAGLDFKVRVDRIDQVGQSKWVIDYKSSLPSSKPWLEDRPLEPQLLLYALLDEQINTLLLLQLKTGKIKLSGFSEEKQDSKDIFSLKVEEHWEDYRQKWHKQLTELATEIQTGYCPPEPNSLTICQQCSFPSLCRIQTTRNSNQI</sequence>
<dbReference type="Gene3D" id="3.90.320.10">
    <property type="match status" value="1"/>
</dbReference>